<evidence type="ECO:0008006" key="3">
    <source>
        <dbReference type="Google" id="ProtNLM"/>
    </source>
</evidence>
<dbReference type="InterPro" id="IPR016181">
    <property type="entry name" value="Acyl_CoA_acyltransferase"/>
</dbReference>
<sequence>MDKEYDYVDHLYKKYQGRVAIGVGYNQNLSEIYPLVFQNSDGESIGIVALGVIPNEKSVVHIYHLGAFISRRGDGSKILKELCRQADIFKIYLSVSAVFMPNGKDPQMDTKRLIKWYESFGFKGDSGLLRKPKTNNPC</sequence>
<evidence type="ECO:0000313" key="1">
    <source>
        <dbReference type="EMBL" id="MBC8362062.1"/>
    </source>
</evidence>
<evidence type="ECO:0000313" key="2">
    <source>
        <dbReference type="Proteomes" id="UP000603434"/>
    </source>
</evidence>
<reference evidence="1 2" key="1">
    <citation type="submission" date="2020-08" db="EMBL/GenBank/DDBJ databases">
        <title>Bridging the membrane lipid divide: bacteria of the FCB group superphylum have the potential to synthesize archaeal ether lipids.</title>
        <authorList>
            <person name="Villanueva L."/>
            <person name="Von Meijenfeldt F.A.B."/>
            <person name="Westbye A.B."/>
            <person name="Yadav S."/>
            <person name="Hopmans E.C."/>
            <person name="Dutilh B.E."/>
            <person name="Sinninghe Damste J.S."/>
        </authorList>
    </citation>
    <scope>NUCLEOTIDE SEQUENCE [LARGE SCALE GENOMIC DNA]</scope>
    <source>
        <strain evidence="1">NIOZ-UU30</strain>
    </source>
</reference>
<dbReference type="SUPFAM" id="SSF55729">
    <property type="entry name" value="Acyl-CoA N-acyltransferases (Nat)"/>
    <property type="match status" value="1"/>
</dbReference>
<organism evidence="1 2">
    <name type="scientific">Candidatus Desulfatibia profunda</name>
    <dbReference type="NCBI Taxonomy" id="2841695"/>
    <lineage>
        <taxon>Bacteria</taxon>
        <taxon>Pseudomonadati</taxon>
        <taxon>Thermodesulfobacteriota</taxon>
        <taxon>Desulfobacteria</taxon>
        <taxon>Desulfobacterales</taxon>
        <taxon>Desulfobacterales incertae sedis</taxon>
        <taxon>Candidatus Desulfatibia</taxon>
    </lineage>
</organism>
<accession>A0A8J6TJ97</accession>
<dbReference type="Proteomes" id="UP000603434">
    <property type="component" value="Unassembled WGS sequence"/>
</dbReference>
<dbReference type="EMBL" id="JACNJH010000166">
    <property type="protein sequence ID" value="MBC8362062.1"/>
    <property type="molecule type" value="Genomic_DNA"/>
</dbReference>
<name>A0A8J6TJ97_9BACT</name>
<protein>
    <recommendedName>
        <fullName evidence="3">N-acetyltransferase domain-containing protein</fullName>
    </recommendedName>
</protein>
<dbReference type="AlphaFoldDB" id="A0A8J6TJ97"/>
<proteinExistence type="predicted"/>
<gene>
    <name evidence="1" type="ORF">H8E23_11765</name>
</gene>
<comment type="caution">
    <text evidence="1">The sequence shown here is derived from an EMBL/GenBank/DDBJ whole genome shotgun (WGS) entry which is preliminary data.</text>
</comment>